<organism evidence="1 3">
    <name type="scientific">Rhizophagus clarus</name>
    <dbReference type="NCBI Taxonomy" id="94130"/>
    <lineage>
        <taxon>Eukaryota</taxon>
        <taxon>Fungi</taxon>
        <taxon>Fungi incertae sedis</taxon>
        <taxon>Mucoromycota</taxon>
        <taxon>Glomeromycotina</taxon>
        <taxon>Glomeromycetes</taxon>
        <taxon>Glomerales</taxon>
        <taxon>Glomeraceae</taxon>
        <taxon>Rhizophagus</taxon>
    </lineage>
</organism>
<reference evidence="2" key="2">
    <citation type="submission" date="2019-10" db="EMBL/GenBank/DDBJ databases">
        <title>Conservation and host-specific expression of non-tandemly repeated heterogenous ribosome RNA gene in arbuscular mycorrhizal fungi.</title>
        <authorList>
            <person name="Maeda T."/>
            <person name="Kobayashi Y."/>
            <person name="Nakagawa T."/>
            <person name="Ezawa T."/>
            <person name="Yamaguchi K."/>
            <person name="Bino T."/>
            <person name="Nishimoto Y."/>
            <person name="Shigenobu S."/>
            <person name="Kawaguchi M."/>
        </authorList>
    </citation>
    <scope>NUCLEOTIDE SEQUENCE</scope>
    <source>
        <strain evidence="2">HR1</strain>
    </source>
</reference>
<sequence>MWHYTKHYNIESSKNTQITTHLIGPETSKTPYFTLTTTPEPNDLSRAFTLLLSAIKAQLKLTQEFHMEIKFLQDFAQFWIWYDVCLRMKPRLDEMRESMLKYTMKIYQRKIGHS</sequence>
<accession>A0A2Z6QS72</accession>
<protein>
    <submittedName>
        <fullName evidence="1">Uncharacterized protein</fullName>
    </submittedName>
</protein>
<dbReference type="Proteomes" id="UP000247702">
    <property type="component" value="Unassembled WGS sequence"/>
</dbReference>
<comment type="caution">
    <text evidence="1">The sequence shown here is derived from an EMBL/GenBank/DDBJ whole genome shotgun (WGS) entry which is preliminary data.</text>
</comment>
<reference evidence="1 3" key="1">
    <citation type="submission" date="2017-11" db="EMBL/GenBank/DDBJ databases">
        <title>The genome of Rhizophagus clarus HR1 reveals common genetic basis of auxotrophy among arbuscular mycorrhizal fungi.</title>
        <authorList>
            <person name="Kobayashi Y."/>
        </authorList>
    </citation>
    <scope>NUCLEOTIDE SEQUENCE [LARGE SCALE GENOMIC DNA]</scope>
    <source>
        <strain evidence="1 3">HR1</strain>
    </source>
</reference>
<keyword evidence="3" id="KW-1185">Reference proteome</keyword>
<evidence type="ECO:0000313" key="1">
    <source>
        <dbReference type="EMBL" id="GBB87954.1"/>
    </source>
</evidence>
<proteinExistence type="predicted"/>
<dbReference type="AlphaFoldDB" id="A0A2Z6QS72"/>
<evidence type="ECO:0000313" key="3">
    <source>
        <dbReference type="Proteomes" id="UP000247702"/>
    </source>
</evidence>
<dbReference type="EMBL" id="BLAL01000319">
    <property type="protein sequence ID" value="GET03191.1"/>
    <property type="molecule type" value="Genomic_DNA"/>
</dbReference>
<gene>
    <name evidence="2" type="ORF">RCL2_002953700</name>
    <name evidence="1" type="ORF">RclHR1_14450003</name>
</gene>
<name>A0A2Z6QS72_9GLOM</name>
<dbReference type="EMBL" id="BEXD01000497">
    <property type="protein sequence ID" value="GBB87954.1"/>
    <property type="molecule type" value="Genomic_DNA"/>
</dbReference>
<evidence type="ECO:0000313" key="2">
    <source>
        <dbReference type="EMBL" id="GET03191.1"/>
    </source>
</evidence>
<dbReference type="Proteomes" id="UP000615446">
    <property type="component" value="Unassembled WGS sequence"/>
</dbReference>